<feature type="region of interest" description="Disordered" evidence="1">
    <location>
        <begin position="1"/>
        <end position="41"/>
    </location>
</feature>
<dbReference type="Proteomes" id="UP000815325">
    <property type="component" value="Unassembled WGS sequence"/>
</dbReference>
<accession>A0ABQ7FWD2</accession>
<evidence type="ECO:0000256" key="1">
    <source>
        <dbReference type="SAM" id="MobiDB-lite"/>
    </source>
</evidence>
<keyword evidence="3" id="KW-1185">Reference proteome</keyword>
<reference evidence="2" key="1">
    <citation type="submission" date="2017-08" db="EMBL/GenBank/DDBJ databases">
        <authorList>
            <person name="Polle J.E."/>
            <person name="Barry K."/>
            <person name="Cushman J."/>
            <person name="Schmutz J."/>
            <person name="Tran D."/>
            <person name="Hathwaick L.T."/>
            <person name="Yim W.C."/>
            <person name="Jenkins J."/>
            <person name="Mckie-Krisberg Z.M."/>
            <person name="Prochnik S."/>
            <person name="Lindquist E."/>
            <person name="Dockter R.B."/>
            <person name="Adam C."/>
            <person name="Molina H."/>
            <person name="Bunkerborg J."/>
            <person name="Jin E."/>
            <person name="Buchheim M."/>
            <person name="Magnuson J."/>
        </authorList>
    </citation>
    <scope>NUCLEOTIDE SEQUENCE</scope>
    <source>
        <strain evidence="2">CCAP 19/18</strain>
    </source>
</reference>
<sequence>MCSPKASAVHDVGYGRRVSSRPEPDIGKRGSQQHRGVNSSKVDKTAACAAHKHQQRMRSITIPSLTLSWVPPHAPDKATMPLCTLLNSRSSSAPPLNLSWFQPFAPEKAIMLLCTLLNSRSSSAPPVTFSWFHLMHLTRPPADDAHAVEQKVIFCTSPHSLQCPTSNT</sequence>
<name>A0ABQ7FWD2_DUNSA</name>
<evidence type="ECO:0000313" key="3">
    <source>
        <dbReference type="Proteomes" id="UP000815325"/>
    </source>
</evidence>
<proteinExistence type="predicted"/>
<organism evidence="2 3">
    <name type="scientific">Dunaliella salina</name>
    <name type="common">Green alga</name>
    <name type="synonym">Protococcus salinus</name>
    <dbReference type="NCBI Taxonomy" id="3046"/>
    <lineage>
        <taxon>Eukaryota</taxon>
        <taxon>Viridiplantae</taxon>
        <taxon>Chlorophyta</taxon>
        <taxon>core chlorophytes</taxon>
        <taxon>Chlorophyceae</taxon>
        <taxon>CS clade</taxon>
        <taxon>Chlamydomonadales</taxon>
        <taxon>Dunaliellaceae</taxon>
        <taxon>Dunaliella</taxon>
    </lineage>
</organism>
<gene>
    <name evidence="2" type="ORF">DUNSADRAFT_2369</name>
</gene>
<comment type="caution">
    <text evidence="2">The sequence shown here is derived from an EMBL/GenBank/DDBJ whole genome shotgun (WGS) entry which is preliminary data.</text>
</comment>
<evidence type="ECO:0000313" key="2">
    <source>
        <dbReference type="EMBL" id="KAF5826683.1"/>
    </source>
</evidence>
<evidence type="ECO:0008006" key="4">
    <source>
        <dbReference type="Google" id="ProtNLM"/>
    </source>
</evidence>
<protein>
    <recommendedName>
        <fullName evidence="4">Encoded protein</fullName>
    </recommendedName>
</protein>
<dbReference type="EMBL" id="MU070772">
    <property type="protein sequence ID" value="KAF5826683.1"/>
    <property type="molecule type" value="Genomic_DNA"/>
</dbReference>